<keyword evidence="2" id="KW-0472">Membrane</keyword>
<keyword evidence="3" id="KW-0732">Signal</keyword>
<evidence type="ECO:0000256" key="2">
    <source>
        <dbReference type="SAM" id="Phobius"/>
    </source>
</evidence>
<dbReference type="EMBL" id="PEZG01000051">
    <property type="protein sequence ID" value="PIS15710.1"/>
    <property type="molecule type" value="Genomic_DNA"/>
</dbReference>
<feature type="transmembrane region" description="Helical" evidence="2">
    <location>
        <begin position="239"/>
        <end position="257"/>
    </location>
</feature>
<proteinExistence type="predicted"/>
<feature type="region of interest" description="Disordered" evidence="1">
    <location>
        <begin position="378"/>
        <end position="399"/>
    </location>
</feature>
<feature type="transmembrane region" description="Helical" evidence="2">
    <location>
        <begin position="129"/>
        <end position="147"/>
    </location>
</feature>
<keyword evidence="2" id="KW-0812">Transmembrane</keyword>
<feature type="transmembrane region" description="Helical" evidence="2">
    <location>
        <begin position="97"/>
        <end position="117"/>
    </location>
</feature>
<feature type="transmembrane region" description="Helical" evidence="2">
    <location>
        <begin position="210"/>
        <end position="232"/>
    </location>
</feature>
<dbReference type="AlphaFoldDB" id="A0A2H0WSR7"/>
<evidence type="ECO:0000256" key="1">
    <source>
        <dbReference type="SAM" id="MobiDB-lite"/>
    </source>
</evidence>
<reference evidence="5" key="1">
    <citation type="submission" date="2017-09" db="EMBL/GenBank/DDBJ databases">
        <title>Depth-based differentiation of microbial function through sediment-hosted aquifers and enrichment of novel symbionts in the deep terrestrial subsurface.</title>
        <authorList>
            <person name="Probst A.J."/>
            <person name="Ladd B."/>
            <person name="Jarett J.K."/>
            <person name="Geller-Mcgrath D.E."/>
            <person name="Sieber C.M.K."/>
            <person name="Emerson J.B."/>
            <person name="Anantharaman K."/>
            <person name="Thomas B.C."/>
            <person name="Malmstrom R."/>
            <person name="Stieglmeier M."/>
            <person name="Klingl A."/>
            <person name="Woyke T."/>
            <person name="Ryan C.M."/>
            <person name="Banfield J.F."/>
        </authorList>
    </citation>
    <scope>NUCLEOTIDE SEQUENCE [LARGE SCALE GENOMIC DNA]</scope>
</reference>
<feature type="chain" id="PRO_5013648345" evidence="3">
    <location>
        <begin position="24"/>
        <end position="578"/>
    </location>
</feature>
<evidence type="ECO:0000313" key="5">
    <source>
        <dbReference type="Proteomes" id="UP000231198"/>
    </source>
</evidence>
<evidence type="ECO:0000256" key="3">
    <source>
        <dbReference type="SAM" id="SignalP"/>
    </source>
</evidence>
<dbReference type="Proteomes" id="UP000231198">
    <property type="component" value="Unassembled WGS sequence"/>
</dbReference>
<organism evidence="4 5">
    <name type="scientific">Candidatus Roizmanbacteria bacterium CG09_land_8_20_14_0_10_41_9</name>
    <dbReference type="NCBI Taxonomy" id="1974850"/>
    <lineage>
        <taxon>Bacteria</taxon>
        <taxon>Candidatus Roizmaniibacteriota</taxon>
    </lineage>
</organism>
<gene>
    <name evidence="4" type="ORF">COT62_02230</name>
</gene>
<protein>
    <submittedName>
        <fullName evidence="4">Uncharacterized protein</fullName>
    </submittedName>
</protein>
<sequence>MKFLIIFLFLTSLFFLSASLALAENTPTPTPLPQVQFVNQFTVQNEPSVIVGLLKTFISGFDSFLGGFIFYTPDPLANPIVLKDNSQIPGMTKYRDMFYQIALPLVAIITAAFAIGRLGSENLYSIKSFFFRLLIVVTLFITTPYVLSYSVQFNNLLVSKISQAQTMTSFLDDYFDQTSAQINNTNSDQYGIPSFDLSLASGILNSLGKFIVQILLFAITFLFLLGGLIYIGFQFVIRFAAILFLGVLYPVVIPFALSEKTEQIVLTFFRSWFTFLISQPAFVLGFTITTDIFDSLLKAKGPSVGLLFFYTGFLFFLGGVNVLVGRIFGDSFGSFTNNMQALIATRATTSTITSAPTVLRGLISKGSGLVNAYKANSGNGVQNSKGRGNGGDPNQMGRVAKQGYSYYPRNWSQGEGIKSAFLPGSFSSDLSKQGYRVSMENKNQGIVSVSGTGYNYRNPKTGLTAIYTTRGDAVQDGALQKDIHTIQLNNEQFIDPSLFGNDRVNPHNRVIDQEAKKVNKNPSVSYLSTTNSPERVRNFLELTRERNKSLGVSGVIIKRYGSMGGKDRIIRLYTDKKL</sequence>
<name>A0A2H0WSR7_9BACT</name>
<feature type="transmembrane region" description="Helical" evidence="2">
    <location>
        <begin position="305"/>
        <end position="328"/>
    </location>
</feature>
<accession>A0A2H0WSR7</accession>
<comment type="caution">
    <text evidence="4">The sequence shown here is derived from an EMBL/GenBank/DDBJ whole genome shotgun (WGS) entry which is preliminary data.</text>
</comment>
<evidence type="ECO:0000313" key="4">
    <source>
        <dbReference type="EMBL" id="PIS15710.1"/>
    </source>
</evidence>
<feature type="signal peptide" evidence="3">
    <location>
        <begin position="1"/>
        <end position="23"/>
    </location>
</feature>
<keyword evidence="2" id="KW-1133">Transmembrane helix</keyword>
<feature type="transmembrane region" description="Helical" evidence="2">
    <location>
        <begin position="269"/>
        <end position="293"/>
    </location>
</feature>